<dbReference type="CDD" id="cd06261">
    <property type="entry name" value="TM_PBP2"/>
    <property type="match status" value="1"/>
</dbReference>
<dbReference type="PROSITE" id="PS50928">
    <property type="entry name" value="ABC_TM1"/>
    <property type="match status" value="1"/>
</dbReference>
<comment type="similarity">
    <text evidence="7">Belongs to the binding-protein-dependent transport system permease family.</text>
</comment>
<dbReference type="Pfam" id="PF00528">
    <property type="entry name" value="BPD_transp_1"/>
    <property type="match status" value="1"/>
</dbReference>
<feature type="domain" description="ABC transmembrane type-1" evidence="8">
    <location>
        <begin position="100"/>
        <end position="317"/>
    </location>
</feature>
<feature type="transmembrane region" description="Helical" evidence="7">
    <location>
        <begin position="238"/>
        <end position="263"/>
    </location>
</feature>
<feature type="transmembrane region" description="Helical" evidence="7">
    <location>
        <begin position="298"/>
        <end position="318"/>
    </location>
</feature>
<evidence type="ECO:0000313" key="9">
    <source>
        <dbReference type="EMBL" id="GIE50784.1"/>
    </source>
</evidence>
<organism evidence="9 10">
    <name type="scientific">Actinoplanes nipponensis</name>
    <dbReference type="NCBI Taxonomy" id="135950"/>
    <lineage>
        <taxon>Bacteria</taxon>
        <taxon>Bacillati</taxon>
        <taxon>Actinomycetota</taxon>
        <taxon>Actinomycetes</taxon>
        <taxon>Micromonosporales</taxon>
        <taxon>Micromonosporaceae</taxon>
        <taxon>Actinoplanes</taxon>
    </lineage>
</organism>
<evidence type="ECO:0000256" key="4">
    <source>
        <dbReference type="ARBA" id="ARBA00022692"/>
    </source>
</evidence>
<dbReference type="InterPro" id="IPR000515">
    <property type="entry name" value="MetI-like"/>
</dbReference>
<keyword evidence="3" id="KW-1003">Cell membrane</keyword>
<reference evidence="9" key="1">
    <citation type="submission" date="2021-01" db="EMBL/GenBank/DDBJ databases">
        <title>Whole genome shotgun sequence of Actinoplanes nipponensis NBRC 14063.</title>
        <authorList>
            <person name="Komaki H."/>
            <person name="Tamura T."/>
        </authorList>
    </citation>
    <scope>NUCLEOTIDE SEQUENCE</scope>
    <source>
        <strain evidence="9">NBRC 14063</strain>
    </source>
</reference>
<feature type="transmembrane region" description="Helical" evidence="7">
    <location>
        <begin position="136"/>
        <end position="156"/>
    </location>
</feature>
<dbReference type="Gene3D" id="1.10.3720.10">
    <property type="entry name" value="MetI-like"/>
    <property type="match status" value="1"/>
</dbReference>
<dbReference type="Proteomes" id="UP000647172">
    <property type="component" value="Unassembled WGS sequence"/>
</dbReference>
<dbReference type="SUPFAM" id="SSF161098">
    <property type="entry name" value="MetI-like"/>
    <property type="match status" value="1"/>
</dbReference>
<keyword evidence="5 7" id="KW-1133">Transmembrane helix</keyword>
<keyword evidence="4 7" id="KW-0812">Transmembrane</keyword>
<evidence type="ECO:0000256" key="1">
    <source>
        <dbReference type="ARBA" id="ARBA00004651"/>
    </source>
</evidence>
<dbReference type="EMBL" id="BOMQ01000052">
    <property type="protein sequence ID" value="GIE50784.1"/>
    <property type="molecule type" value="Genomic_DNA"/>
</dbReference>
<name>A0A919JPW4_9ACTN</name>
<evidence type="ECO:0000256" key="5">
    <source>
        <dbReference type="ARBA" id="ARBA00022989"/>
    </source>
</evidence>
<feature type="transmembrane region" description="Helical" evidence="7">
    <location>
        <begin position="12"/>
        <end position="32"/>
    </location>
</feature>
<accession>A0A919JPW4</accession>
<proteinExistence type="inferred from homology"/>
<keyword evidence="6 7" id="KW-0472">Membrane</keyword>
<protein>
    <recommendedName>
        <fullName evidence="8">ABC transmembrane type-1 domain-containing protein</fullName>
    </recommendedName>
</protein>
<dbReference type="PANTHER" id="PTHR43227">
    <property type="entry name" value="BLL4140 PROTEIN"/>
    <property type="match status" value="1"/>
</dbReference>
<feature type="transmembrane region" description="Helical" evidence="7">
    <location>
        <begin position="104"/>
        <end position="124"/>
    </location>
</feature>
<comment type="subcellular location">
    <subcellularLocation>
        <location evidence="1 7">Cell membrane</location>
        <topology evidence="1 7">Multi-pass membrane protein</topology>
    </subcellularLocation>
</comment>
<evidence type="ECO:0000256" key="2">
    <source>
        <dbReference type="ARBA" id="ARBA00022448"/>
    </source>
</evidence>
<sequence length="327" mass="35870">MFDTAETTAEKFTQMFAAILLFAAVVGIILFIAGRFGGRRGDKIVAYSYLAPTLIMLLVGLVYPGMRTIYQSFFDAAGSAFIGLDNYKTIFTDTDQLTVLRNTVFWVVVTPFVATAVGLLYAILVDKAKMESFAKALIFLPMAISFVGASIIWKFVYEFRPDQGNVKQIGLLNQVLVWLGGSPQQWLVDSPLNTFLLIVVMIWIQAGFAMTVLSAAIKAIPDDIIEAARLDGVTPWGMFRFVTLPAIRPAVVVVLTTIGIGTLKVFDIVRTMTGGQFNTSVIANEFYSQSFRSDNQGLGSALAVLLFVLVIPIVAYNIRQIRSSEAL</sequence>
<keyword evidence="10" id="KW-1185">Reference proteome</keyword>
<dbReference type="InterPro" id="IPR050809">
    <property type="entry name" value="UgpAE/MalFG_permease"/>
</dbReference>
<evidence type="ECO:0000259" key="8">
    <source>
        <dbReference type="PROSITE" id="PS50928"/>
    </source>
</evidence>
<evidence type="ECO:0000256" key="3">
    <source>
        <dbReference type="ARBA" id="ARBA00022475"/>
    </source>
</evidence>
<dbReference type="GO" id="GO:0055085">
    <property type="term" value="P:transmembrane transport"/>
    <property type="evidence" value="ECO:0007669"/>
    <property type="project" value="InterPro"/>
</dbReference>
<dbReference type="InterPro" id="IPR035906">
    <property type="entry name" value="MetI-like_sf"/>
</dbReference>
<evidence type="ECO:0000256" key="6">
    <source>
        <dbReference type="ARBA" id="ARBA00023136"/>
    </source>
</evidence>
<feature type="transmembrane region" description="Helical" evidence="7">
    <location>
        <begin position="44"/>
        <end position="63"/>
    </location>
</feature>
<comment type="caution">
    <text evidence="9">The sequence shown here is derived from an EMBL/GenBank/DDBJ whole genome shotgun (WGS) entry which is preliminary data.</text>
</comment>
<dbReference type="AlphaFoldDB" id="A0A919JPW4"/>
<gene>
    <name evidence="9" type="ORF">Ani05nite_43180</name>
</gene>
<dbReference type="GO" id="GO:0005886">
    <property type="term" value="C:plasma membrane"/>
    <property type="evidence" value="ECO:0007669"/>
    <property type="project" value="UniProtKB-SubCell"/>
</dbReference>
<dbReference type="PANTHER" id="PTHR43227:SF8">
    <property type="entry name" value="DIACETYLCHITOBIOSE UPTAKE SYSTEM PERMEASE PROTEIN DASB"/>
    <property type="match status" value="1"/>
</dbReference>
<evidence type="ECO:0000256" key="7">
    <source>
        <dbReference type="RuleBase" id="RU363032"/>
    </source>
</evidence>
<evidence type="ECO:0000313" key="10">
    <source>
        <dbReference type="Proteomes" id="UP000647172"/>
    </source>
</evidence>
<keyword evidence="2 7" id="KW-0813">Transport</keyword>
<feature type="transmembrane region" description="Helical" evidence="7">
    <location>
        <begin position="195"/>
        <end position="217"/>
    </location>
</feature>